<comment type="caution">
    <text evidence="2">The sequence shown here is derived from an EMBL/GenBank/DDBJ whole genome shotgun (WGS) entry which is preliminary data.</text>
</comment>
<feature type="region of interest" description="Disordered" evidence="1">
    <location>
        <begin position="1"/>
        <end position="78"/>
    </location>
</feature>
<dbReference type="Proteomes" id="UP000748025">
    <property type="component" value="Unassembled WGS sequence"/>
</dbReference>
<evidence type="ECO:0000256" key="1">
    <source>
        <dbReference type="SAM" id="MobiDB-lite"/>
    </source>
</evidence>
<dbReference type="AlphaFoldDB" id="A0A9P7SW45"/>
<protein>
    <submittedName>
        <fullName evidence="2">Uncharacterized protein</fullName>
    </submittedName>
</protein>
<reference evidence="2" key="1">
    <citation type="journal article" date="2020" name="bioRxiv">
        <title>Whole genome comparisons of ergot fungi reveals the divergence and evolution of species within the genus Claviceps are the result of varying mechanisms driving genome evolution and host range expansion.</title>
        <authorList>
            <person name="Wyka S.A."/>
            <person name="Mondo S.J."/>
            <person name="Liu M."/>
            <person name="Dettman J."/>
            <person name="Nalam V."/>
            <person name="Broders K.D."/>
        </authorList>
    </citation>
    <scope>NUCLEOTIDE SEQUENCE</scope>
    <source>
        <strain evidence="2">CCC 602</strain>
    </source>
</reference>
<feature type="region of interest" description="Disordered" evidence="1">
    <location>
        <begin position="251"/>
        <end position="274"/>
    </location>
</feature>
<evidence type="ECO:0000313" key="3">
    <source>
        <dbReference type="Proteomes" id="UP000748025"/>
    </source>
</evidence>
<sequence>MVTTRSKGAGAVHTSTVSQQKQSKPSKRANDSPPPSGKRFRKNTGASASATNGNSKDKGRARGKGKAQGKRSESKTHPPTVLEKGIFYFFIRARVNIDTPKKVDDVARSYLVLHPVPRDGRVDEEDAPLASSATSRLIALPKKVLPGTAKDRFLAFVEKVEASPEELRDGLLRGEDYETKTAGRRHRPGAMPVGEGVYVLTGTGRESHLSYVVTVSAGERGGGKENGKGSEEMGELLKALRLKDRGSFIVSSRNPKFEAPGGARVPQGPEYPEK</sequence>
<proteinExistence type="predicted"/>
<feature type="compositionally biased region" description="Polar residues" evidence="1">
    <location>
        <begin position="13"/>
        <end position="23"/>
    </location>
</feature>
<feature type="compositionally biased region" description="Polar residues" evidence="1">
    <location>
        <begin position="44"/>
        <end position="54"/>
    </location>
</feature>
<evidence type="ECO:0000313" key="2">
    <source>
        <dbReference type="EMBL" id="KAG5986413.1"/>
    </source>
</evidence>
<dbReference type="PANTHER" id="PTHR34776:SF1">
    <property type="entry name" value="F17F16.3 PROTEIN"/>
    <property type="match status" value="1"/>
</dbReference>
<dbReference type="OrthoDB" id="1028014at2759"/>
<keyword evidence="3" id="KW-1185">Reference proteome</keyword>
<dbReference type="PANTHER" id="PTHR34776">
    <property type="entry name" value="F17F16.3 PROTEIN"/>
    <property type="match status" value="1"/>
</dbReference>
<organism evidence="2 3">
    <name type="scientific">Claviceps pusilla</name>
    <dbReference type="NCBI Taxonomy" id="123648"/>
    <lineage>
        <taxon>Eukaryota</taxon>
        <taxon>Fungi</taxon>
        <taxon>Dikarya</taxon>
        <taxon>Ascomycota</taxon>
        <taxon>Pezizomycotina</taxon>
        <taxon>Sordariomycetes</taxon>
        <taxon>Hypocreomycetidae</taxon>
        <taxon>Hypocreales</taxon>
        <taxon>Clavicipitaceae</taxon>
        <taxon>Claviceps</taxon>
    </lineage>
</organism>
<accession>A0A9P7SW45</accession>
<gene>
    <name evidence="2" type="ORF">E4U43_005518</name>
</gene>
<dbReference type="EMBL" id="SRPW01003645">
    <property type="protein sequence ID" value="KAG5986413.1"/>
    <property type="molecule type" value="Genomic_DNA"/>
</dbReference>
<name>A0A9P7SW45_9HYPO</name>